<dbReference type="EMBL" id="GBXM01000873">
    <property type="protein sequence ID" value="JAI07705.1"/>
    <property type="molecule type" value="Transcribed_RNA"/>
</dbReference>
<organism evidence="1">
    <name type="scientific">Anguilla anguilla</name>
    <name type="common">European freshwater eel</name>
    <name type="synonym">Muraena anguilla</name>
    <dbReference type="NCBI Taxonomy" id="7936"/>
    <lineage>
        <taxon>Eukaryota</taxon>
        <taxon>Metazoa</taxon>
        <taxon>Chordata</taxon>
        <taxon>Craniata</taxon>
        <taxon>Vertebrata</taxon>
        <taxon>Euteleostomi</taxon>
        <taxon>Actinopterygii</taxon>
        <taxon>Neopterygii</taxon>
        <taxon>Teleostei</taxon>
        <taxon>Anguilliformes</taxon>
        <taxon>Anguillidae</taxon>
        <taxon>Anguilla</taxon>
    </lineage>
</organism>
<proteinExistence type="predicted"/>
<sequence length="40" mass="4391">MSLSLKKNTDCSQQHSCEYGVIHLQIQTARTGSALVLCLL</sequence>
<protein>
    <submittedName>
        <fullName evidence="1">Uncharacterized protein</fullName>
    </submittedName>
</protein>
<dbReference type="AlphaFoldDB" id="A0A0E9XYF5"/>
<reference evidence="1" key="2">
    <citation type="journal article" date="2015" name="Fish Shellfish Immunol.">
        <title>Early steps in the European eel (Anguilla anguilla)-Vibrio vulnificus interaction in the gills: Role of the RtxA13 toxin.</title>
        <authorList>
            <person name="Callol A."/>
            <person name="Pajuelo D."/>
            <person name="Ebbesson L."/>
            <person name="Teles M."/>
            <person name="MacKenzie S."/>
            <person name="Amaro C."/>
        </authorList>
    </citation>
    <scope>NUCLEOTIDE SEQUENCE</scope>
</reference>
<reference evidence="1" key="1">
    <citation type="submission" date="2014-11" db="EMBL/GenBank/DDBJ databases">
        <authorList>
            <person name="Amaro Gonzalez C."/>
        </authorList>
    </citation>
    <scope>NUCLEOTIDE SEQUENCE</scope>
</reference>
<name>A0A0E9XYF5_ANGAN</name>
<accession>A0A0E9XYF5</accession>
<evidence type="ECO:0000313" key="1">
    <source>
        <dbReference type="EMBL" id="JAI07705.1"/>
    </source>
</evidence>